<keyword evidence="1" id="KW-0472">Membrane</keyword>
<evidence type="ECO:0000313" key="2">
    <source>
        <dbReference type="EMBL" id="SMG27081.1"/>
    </source>
</evidence>
<dbReference type="RefSeq" id="WP_244903309.1">
    <property type="nucleotide sequence ID" value="NZ_FXAZ01000001.1"/>
</dbReference>
<evidence type="ECO:0000256" key="1">
    <source>
        <dbReference type="SAM" id="Phobius"/>
    </source>
</evidence>
<dbReference type="Proteomes" id="UP000193834">
    <property type="component" value="Unassembled WGS sequence"/>
</dbReference>
<dbReference type="AlphaFoldDB" id="A0A1X7JGE0"/>
<reference evidence="2 3" key="1">
    <citation type="submission" date="2017-04" db="EMBL/GenBank/DDBJ databases">
        <authorList>
            <person name="Afonso C.L."/>
            <person name="Miller P.J."/>
            <person name="Scott M.A."/>
            <person name="Spackman E."/>
            <person name="Goraichik I."/>
            <person name="Dimitrov K.M."/>
            <person name="Suarez D.L."/>
            <person name="Swayne D.E."/>
        </authorList>
    </citation>
    <scope>NUCLEOTIDE SEQUENCE [LARGE SCALE GENOMIC DNA]</scope>
    <source>
        <strain evidence="2 3">11</strain>
    </source>
</reference>
<dbReference type="STRING" id="1852522.SAMN06295960_1560"/>
<keyword evidence="1" id="KW-1133">Transmembrane helix</keyword>
<keyword evidence="1" id="KW-0812">Transmembrane</keyword>
<sequence length="239" mass="27453">MKPRHGWTAVVIVLMCALLQGCLYPKEQRKENLSSAKDGIVLVQHAVDDYQRKTGLLPLITADETVSRYEKFEIDFQELQAKDVLNTIPRDAFESGGMNRYLILDEETNPTVRVMDLKTAQRANDLERKIKQYQQQNGKLPLGERRYEGYYEIDLAAIKANEKPIRSPYSGEELSFMLNEQGQVFADYARDLMQAIEQSQIQPQETDEDLRPILIEQGLYSPVKSTAYRWIGEKPVPVP</sequence>
<feature type="transmembrane region" description="Helical" evidence="1">
    <location>
        <begin position="6"/>
        <end position="24"/>
    </location>
</feature>
<dbReference type="PROSITE" id="PS51257">
    <property type="entry name" value="PROKAR_LIPOPROTEIN"/>
    <property type="match status" value="1"/>
</dbReference>
<proteinExistence type="predicted"/>
<accession>A0A1X7JGE0</accession>
<gene>
    <name evidence="2" type="ORF">SAMN06295960_1560</name>
</gene>
<keyword evidence="3" id="KW-1185">Reference proteome</keyword>
<evidence type="ECO:0000313" key="3">
    <source>
        <dbReference type="Proteomes" id="UP000193834"/>
    </source>
</evidence>
<name>A0A1X7JGE0_9BACL</name>
<organism evidence="2 3">
    <name type="scientific">Paenibacillus aquistagni</name>
    <dbReference type="NCBI Taxonomy" id="1852522"/>
    <lineage>
        <taxon>Bacteria</taxon>
        <taxon>Bacillati</taxon>
        <taxon>Bacillota</taxon>
        <taxon>Bacilli</taxon>
        <taxon>Bacillales</taxon>
        <taxon>Paenibacillaceae</taxon>
        <taxon>Paenibacillus</taxon>
    </lineage>
</organism>
<dbReference type="EMBL" id="FXAZ01000001">
    <property type="protein sequence ID" value="SMG27081.1"/>
    <property type="molecule type" value="Genomic_DNA"/>
</dbReference>
<protein>
    <submittedName>
        <fullName evidence="2">Uncharacterized protein</fullName>
    </submittedName>
</protein>